<evidence type="ECO:0008006" key="3">
    <source>
        <dbReference type="Google" id="ProtNLM"/>
    </source>
</evidence>
<gene>
    <name evidence="1" type="ORF">O0S08_02270</name>
</gene>
<name>A0ABY7H6R9_9BACT</name>
<reference evidence="1" key="1">
    <citation type="submission" date="2022-11" db="EMBL/GenBank/DDBJ databases">
        <title>Minimal conservation of predation-associated metabolite biosynthetic gene clusters underscores biosynthetic potential of Myxococcota including descriptions for ten novel species: Archangium lansinium sp. nov., Myxococcus landrumus sp. nov., Nannocystis bai.</title>
        <authorList>
            <person name="Ahearne A."/>
            <person name="Stevens C."/>
            <person name="Dowd S."/>
        </authorList>
    </citation>
    <scope>NUCLEOTIDE SEQUENCE</scope>
    <source>
        <strain evidence="1">Fl3</strain>
    </source>
</reference>
<dbReference type="EMBL" id="CP114040">
    <property type="protein sequence ID" value="WAS94962.1"/>
    <property type="molecule type" value="Genomic_DNA"/>
</dbReference>
<protein>
    <recommendedName>
        <fullName evidence="3">TonB dependent receptor</fullName>
    </recommendedName>
</protein>
<organism evidence="1 2">
    <name type="scientific">Nannocystis punicea</name>
    <dbReference type="NCBI Taxonomy" id="2995304"/>
    <lineage>
        <taxon>Bacteria</taxon>
        <taxon>Pseudomonadati</taxon>
        <taxon>Myxococcota</taxon>
        <taxon>Polyangia</taxon>
        <taxon>Nannocystales</taxon>
        <taxon>Nannocystaceae</taxon>
        <taxon>Nannocystis</taxon>
    </lineage>
</organism>
<proteinExistence type="predicted"/>
<evidence type="ECO:0000313" key="2">
    <source>
        <dbReference type="Proteomes" id="UP001164459"/>
    </source>
</evidence>
<evidence type="ECO:0000313" key="1">
    <source>
        <dbReference type="EMBL" id="WAS94962.1"/>
    </source>
</evidence>
<accession>A0ABY7H6R9</accession>
<dbReference type="RefSeq" id="WP_269037296.1">
    <property type="nucleotide sequence ID" value="NZ_CP114040.1"/>
</dbReference>
<sequence length="67" mass="7611">MPVFHQLDLRVDRTWLLSRCVVGAYLDVMNVYNHQNAEGVTYSQDFSRTRTAVGLPILPVLGVQVSY</sequence>
<dbReference type="Proteomes" id="UP001164459">
    <property type="component" value="Chromosome"/>
</dbReference>
<keyword evidence="2" id="KW-1185">Reference proteome</keyword>